<evidence type="ECO:0000256" key="3">
    <source>
        <dbReference type="ARBA" id="ARBA00022448"/>
    </source>
</evidence>
<dbReference type="NCBIfam" id="NF037995">
    <property type="entry name" value="TRAP_S1"/>
    <property type="match status" value="1"/>
</dbReference>
<proteinExistence type="inferred from homology"/>
<dbReference type="GO" id="GO:0030288">
    <property type="term" value="C:outer membrane-bounded periplasmic space"/>
    <property type="evidence" value="ECO:0007669"/>
    <property type="project" value="InterPro"/>
</dbReference>
<comment type="similarity">
    <text evidence="2">Belongs to the bacterial solute-binding protein 7 family.</text>
</comment>
<dbReference type="PANTHER" id="PTHR33376">
    <property type="match status" value="1"/>
</dbReference>
<evidence type="ECO:0000256" key="4">
    <source>
        <dbReference type="ARBA" id="ARBA00022729"/>
    </source>
</evidence>
<dbReference type="GO" id="GO:0055085">
    <property type="term" value="P:transmembrane transport"/>
    <property type="evidence" value="ECO:0007669"/>
    <property type="project" value="InterPro"/>
</dbReference>
<dbReference type="PIRSF" id="PIRSF006470">
    <property type="entry name" value="DctB"/>
    <property type="match status" value="1"/>
</dbReference>
<comment type="subcellular location">
    <subcellularLocation>
        <location evidence="1">Cell envelope</location>
    </subcellularLocation>
</comment>
<dbReference type="PANTHER" id="PTHR33376:SF4">
    <property type="entry name" value="SIALIC ACID-BINDING PERIPLASMIC PROTEIN SIAP"/>
    <property type="match status" value="1"/>
</dbReference>
<evidence type="ECO:0000256" key="2">
    <source>
        <dbReference type="ARBA" id="ARBA00009023"/>
    </source>
</evidence>
<accession>A0A2N7TVG4</accession>
<name>A0A2N7TVG4_9GAMM</name>
<sequence length="373" mass="41428">MSLHSPRVNIANSLYVCLRRKLLFLQKVEGKRMNKYLKWTMAVAVTTAVLGATSPVMAKTIKFGMNAPQGDNPEWNALVAFKDHVEYKTEGDITVQLFPSAQLGAERACAEQVQQGAVEVCLVDTGALAGFYNDIQVLSVPYLFKSSAHAWAVFDSPFFKNLAENMRQDTGIRIMSWGENGFRDFTNNVRPIRTPEDLRGLKMRVMESPVFIRFVESFGAAATPMPGSEIIMAAKQGVIDGQENPAQVNYDYNLMDVQKYMSTDEHILGIHAYIINDDFFSGLSDDEKAIVLEAATLAARIENTQKLAGAKRYIDLIRDKGVEIHMTTMAEKAAFAEVSQEPVLEYLRGQVGEDLVQELLDTAASYEPALYGS</sequence>
<evidence type="ECO:0000313" key="6">
    <source>
        <dbReference type="Proteomes" id="UP000235346"/>
    </source>
</evidence>
<dbReference type="OrthoDB" id="9771186at2"/>
<dbReference type="Gene3D" id="3.40.190.170">
    <property type="entry name" value="Bacterial extracellular solute-binding protein, family 7"/>
    <property type="match status" value="1"/>
</dbReference>
<dbReference type="Proteomes" id="UP000235346">
    <property type="component" value="Unassembled WGS sequence"/>
</dbReference>
<dbReference type="EMBL" id="PNRE01000003">
    <property type="protein sequence ID" value="PMR72182.1"/>
    <property type="molecule type" value="Genomic_DNA"/>
</dbReference>
<evidence type="ECO:0000256" key="1">
    <source>
        <dbReference type="ARBA" id="ARBA00004196"/>
    </source>
</evidence>
<keyword evidence="4" id="KW-0732">Signal</keyword>
<dbReference type="NCBIfam" id="TIGR00787">
    <property type="entry name" value="dctP"/>
    <property type="match status" value="1"/>
</dbReference>
<dbReference type="InterPro" id="IPR004682">
    <property type="entry name" value="TRAP_DctP"/>
</dbReference>
<gene>
    <name evidence="5" type="ORF">C1H66_00625</name>
</gene>
<dbReference type="InterPro" id="IPR018389">
    <property type="entry name" value="DctP_fam"/>
</dbReference>
<comment type="caution">
    <text evidence="5">The sequence shown here is derived from an EMBL/GenBank/DDBJ whole genome shotgun (WGS) entry which is preliminary data.</text>
</comment>
<protein>
    <submittedName>
        <fullName evidence="5">TRAP transporter substrate-binding protein DctP</fullName>
    </submittedName>
</protein>
<keyword evidence="3" id="KW-0813">Transport</keyword>
<dbReference type="InterPro" id="IPR038404">
    <property type="entry name" value="TRAP_DctP_sf"/>
</dbReference>
<evidence type="ECO:0000313" key="5">
    <source>
        <dbReference type="EMBL" id="PMR72182.1"/>
    </source>
</evidence>
<dbReference type="AlphaFoldDB" id="A0A2N7TVG4"/>
<keyword evidence="6" id="KW-1185">Reference proteome</keyword>
<dbReference type="Pfam" id="PF03480">
    <property type="entry name" value="DctP"/>
    <property type="match status" value="1"/>
</dbReference>
<organism evidence="5 6">
    <name type="scientific">Halomonas heilongjiangensis</name>
    <dbReference type="NCBI Taxonomy" id="1387883"/>
    <lineage>
        <taxon>Bacteria</taxon>
        <taxon>Pseudomonadati</taxon>
        <taxon>Pseudomonadota</taxon>
        <taxon>Gammaproteobacteria</taxon>
        <taxon>Oceanospirillales</taxon>
        <taxon>Halomonadaceae</taxon>
        <taxon>Halomonas</taxon>
    </lineage>
</organism>
<reference evidence="5 6" key="1">
    <citation type="submission" date="2018-01" db="EMBL/GenBank/DDBJ databases">
        <title>Halomonas endophytica sp. nov., isolated from storage liquid in the stems of Populus euphratica.</title>
        <authorList>
            <person name="Chen C."/>
        </authorList>
    </citation>
    <scope>NUCLEOTIDE SEQUENCE [LARGE SCALE GENOMIC DNA]</scope>
    <source>
        <strain evidence="5 6">DSM 26881</strain>
    </source>
</reference>